<reference evidence="1" key="1">
    <citation type="submission" date="2015-07" db="EMBL/GenBank/DDBJ databases">
        <title>MeaNS - Measles Nucleotide Surveillance Program.</title>
        <authorList>
            <person name="Tran T."/>
            <person name="Druce J."/>
        </authorList>
    </citation>
    <scope>NUCLEOTIDE SEQUENCE</scope>
    <source>
        <strain evidence="1">UCB-OBI-ISO-001</strain>
        <tissue evidence="1">Gonad</tissue>
    </source>
</reference>
<sequence length="49" mass="5389">MGCKRIKSLMQKLGAAVVLTFTAEGKRNNCACCQCDQGYDVVLKLLTEH</sequence>
<accession>A0A0L8I9Y0</accession>
<proteinExistence type="predicted"/>
<evidence type="ECO:0000313" key="1">
    <source>
        <dbReference type="EMBL" id="KOF98199.1"/>
    </source>
</evidence>
<gene>
    <name evidence="1" type="ORF">OCBIM_22026740mg</name>
</gene>
<dbReference type="EMBL" id="KQ416198">
    <property type="protein sequence ID" value="KOF98199.1"/>
    <property type="molecule type" value="Genomic_DNA"/>
</dbReference>
<organism evidence="1">
    <name type="scientific">Octopus bimaculoides</name>
    <name type="common">California two-spotted octopus</name>
    <dbReference type="NCBI Taxonomy" id="37653"/>
    <lineage>
        <taxon>Eukaryota</taxon>
        <taxon>Metazoa</taxon>
        <taxon>Spiralia</taxon>
        <taxon>Lophotrochozoa</taxon>
        <taxon>Mollusca</taxon>
        <taxon>Cephalopoda</taxon>
        <taxon>Coleoidea</taxon>
        <taxon>Octopodiformes</taxon>
        <taxon>Octopoda</taxon>
        <taxon>Incirrata</taxon>
        <taxon>Octopodidae</taxon>
        <taxon>Octopus</taxon>
    </lineage>
</organism>
<name>A0A0L8I9Y0_OCTBM</name>
<protein>
    <submittedName>
        <fullName evidence="1">Uncharacterized protein</fullName>
    </submittedName>
</protein>
<dbReference type="AlphaFoldDB" id="A0A0L8I9Y0"/>